<dbReference type="SMR" id="B4KHR7"/>
<feature type="binding site" evidence="5">
    <location>
        <position position="268"/>
    </location>
    <ligand>
        <name>a divalent metal cation</name>
        <dbReference type="ChEBI" id="CHEBI:60240"/>
        <label>2</label>
        <note>catalytic</note>
    </ligand>
</feature>
<evidence type="ECO:0000256" key="6">
    <source>
        <dbReference type="RuleBase" id="RU003653"/>
    </source>
</evidence>
<dbReference type="InParanoid" id="B4KHR7"/>
<dbReference type="InterPro" id="IPR000994">
    <property type="entry name" value="Pept_M24"/>
</dbReference>
<dbReference type="EC" id="3.4.11.18" evidence="6"/>
<sequence>MLLRASKSSWHIYGQHVRRNFFQLGNRDKGKWDMITTAGRVSNERSVPKHIQKPPYYYTPQPPGNTIGSPEIKNDEQINHMRASGKLAAQILQECGKMAKVGVTTDEIDSYAHERILSLNAYPSPLRYAGFPKSLCTSVNNVACHGIPDDRPLLDGDIINIDVTVYKNGYHGDCSETFLIGDVDERGRFLVNCTRECLNKCIELCGPGVPFKEIGKYIQRYCEEHQLESVSAFIGHGIGSYFHGPPEIYHYDNDVPGKMQAGMTFTIEPILSLGGGEIGILEDGWTAITLDNSRSAQFEHTILITDMGAEILTKKES</sequence>
<keyword evidence="3 5" id="KW-0479">Metal-binding</keyword>
<protein>
    <recommendedName>
        <fullName evidence="6">Methionine aminopeptidase</fullName>
        <ecNumber evidence="6">3.4.11.18</ecNumber>
    </recommendedName>
</protein>
<dbReference type="AlphaFoldDB" id="B4KHR7"/>
<feature type="binding site" evidence="5">
    <location>
        <position position="243"/>
    </location>
    <ligand>
        <name>substrate</name>
    </ligand>
</feature>
<dbReference type="GO" id="GO:0070006">
    <property type="term" value="F:metalloaminopeptidase activity"/>
    <property type="evidence" value="ECO:0007669"/>
    <property type="project" value="UniProtKB-UniRule"/>
</dbReference>
<comment type="similarity">
    <text evidence="5">Belongs to the peptidase M24A family. Methionine aminopeptidase type 1 subfamily.</text>
</comment>
<keyword evidence="1 5" id="KW-0031">Aminopeptidase</keyword>
<evidence type="ECO:0000256" key="1">
    <source>
        <dbReference type="ARBA" id="ARBA00022438"/>
    </source>
</evidence>
<dbReference type="GO" id="GO:0006508">
    <property type="term" value="P:proteolysis"/>
    <property type="evidence" value="ECO:0007669"/>
    <property type="project" value="UniProtKB-KW"/>
</dbReference>
<dbReference type="GO" id="GO:0004239">
    <property type="term" value="F:initiator methionyl aminopeptidase activity"/>
    <property type="evidence" value="ECO:0007669"/>
    <property type="project" value="UniProtKB-UniRule"/>
</dbReference>
<dbReference type="FunCoup" id="B4KHR7">
    <property type="interactions" value="162"/>
</dbReference>
<dbReference type="MEROPS" id="M24.A12"/>
<dbReference type="CDD" id="cd01086">
    <property type="entry name" value="MetAP1"/>
    <property type="match status" value="1"/>
</dbReference>
<evidence type="ECO:0000256" key="5">
    <source>
        <dbReference type="HAMAP-Rule" id="MF_03174"/>
    </source>
</evidence>
<feature type="binding site" evidence="5">
    <location>
        <position position="299"/>
    </location>
    <ligand>
        <name>a divalent metal cation</name>
        <dbReference type="ChEBI" id="CHEBI:60240"/>
        <label>2</label>
        <note>catalytic</note>
    </ligand>
</feature>
<evidence type="ECO:0000256" key="2">
    <source>
        <dbReference type="ARBA" id="ARBA00022670"/>
    </source>
</evidence>
<dbReference type="InterPro" id="IPR036005">
    <property type="entry name" value="Creatinase/aminopeptidase-like"/>
</dbReference>
<keyword evidence="2 5" id="KW-0645">Protease</keyword>
<dbReference type="PROSITE" id="PS00680">
    <property type="entry name" value="MAP_1"/>
    <property type="match status" value="1"/>
</dbReference>
<dbReference type="InterPro" id="IPR001714">
    <property type="entry name" value="Pept_M24_MAP"/>
</dbReference>
<evidence type="ECO:0000313" key="8">
    <source>
        <dbReference type="EMBL" id="EDW13354.2"/>
    </source>
</evidence>
<dbReference type="KEGG" id="dmo:Dmoj_GI20466"/>
<accession>B4KHR7</accession>
<proteinExistence type="inferred from homology"/>
<keyword evidence="9" id="KW-1185">Reference proteome</keyword>
<dbReference type="NCBIfam" id="TIGR00500">
    <property type="entry name" value="met_pdase_I"/>
    <property type="match status" value="1"/>
</dbReference>
<dbReference type="SUPFAM" id="SSF55920">
    <property type="entry name" value="Creatinase/aminopeptidase"/>
    <property type="match status" value="1"/>
</dbReference>
<feature type="binding site" evidence="5">
    <location>
        <position position="173"/>
    </location>
    <ligand>
        <name>a divalent metal cation</name>
        <dbReference type="ChEBI" id="CHEBI:60240"/>
        <label>2</label>
        <note>catalytic</note>
    </ligand>
</feature>
<dbReference type="InterPro" id="IPR002467">
    <property type="entry name" value="Pept_M24A_MAP1"/>
</dbReference>
<dbReference type="OrthoDB" id="3209743at2759"/>
<gene>
    <name evidence="8" type="primary">Dmoj\GI20466</name>
    <name evidence="8" type="ORF">Dmoj_GI20466</name>
</gene>
<keyword evidence="4 5" id="KW-0378">Hydrolase</keyword>
<comment type="function">
    <text evidence="6">Cotranslationally removes the N-terminal methionine from nascent proteins. The N-terminal methionine is often cleaved when the second residue in the primary sequence is small and uncharged (Met-Ala-, Cys, Gly, Pro, Ser, Thr, or Val).</text>
</comment>
<feature type="binding site" evidence="5">
    <location>
        <position position="162"/>
    </location>
    <ligand>
        <name>a divalent metal cation</name>
        <dbReference type="ChEBI" id="CHEBI:60240"/>
        <label>1</label>
    </ligand>
</feature>
<dbReference type="eggNOG" id="KOG2738">
    <property type="taxonomic scope" value="Eukaryota"/>
</dbReference>
<feature type="binding site" evidence="5">
    <location>
        <position position="236"/>
    </location>
    <ligand>
        <name>a divalent metal cation</name>
        <dbReference type="ChEBI" id="CHEBI:60240"/>
        <label>2</label>
        <note>catalytic</note>
    </ligand>
</feature>
<dbReference type="HOGENOM" id="CLU_015857_1_1_1"/>
<dbReference type="EMBL" id="CH933807">
    <property type="protein sequence ID" value="EDW13354.2"/>
    <property type="molecule type" value="Genomic_DNA"/>
</dbReference>
<name>B4KHR7_DROMO</name>
<dbReference type="Proteomes" id="UP000009192">
    <property type="component" value="Unassembled WGS sequence"/>
</dbReference>
<dbReference type="HAMAP" id="MF_01974">
    <property type="entry name" value="MetAP_1"/>
    <property type="match status" value="1"/>
</dbReference>
<evidence type="ECO:0000256" key="3">
    <source>
        <dbReference type="ARBA" id="ARBA00022723"/>
    </source>
</evidence>
<comment type="catalytic activity">
    <reaction evidence="5 6">
        <text>Release of N-terminal amino acids, preferentially methionine, from peptides and arylamides.</text>
        <dbReference type="EC" id="3.4.11.18"/>
    </reaction>
</comment>
<feature type="binding site" evidence="5">
    <location>
        <position position="145"/>
    </location>
    <ligand>
        <name>substrate</name>
    </ligand>
</feature>
<dbReference type="Gene3D" id="3.90.230.10">
    <property type="entry name" value="Creatinase/methionine aminopeptidase superfamily"/>
    <property type="match status" value="1"/>
</dbReference>
<comment type="cofactor">
    <cofactor evidence="5">
        <name>Co(2+)</name>
        <dbReference type="ChEBI" id="CHEBI:48828"/>
    </cofactor>
    <cofactor evidence="5">
        <name>Zn(2+)</name>
        <dbReference type="ChEBI" id="CHEBI:29105"/>
    </cofactor>
    <cofactor evidence="5">
        <name>Mn(2+)</name>
        <dbReference type="ChEBI" id="CHEBI:29035"/>
    </cofactor>
    <cofactor evidence="5">
        <name>Fe(2+)</name>
        <dbReference type="ChEBI" id="CHEBI:29033"/>
    </cofactor>
    <text evidence="5">Binds 2 divalent metal cations per subunit. Has a high-affinity and a low affinity metal-binding site. The true nature of the physiological cofactor is under debate. The enzyme is active with cobalt, zinc, manganese or divalent iron ions. Most likely, methionine aminopeptidases function as mononuclear Fe(2+)-metalloproteases under physiological conditions, and the catalytically relevant metal-binding site has been assigned to the histidine-containing high-affinity site.</text>
</comment>
<organism evidence="8 9">
    <name type="scientific">Drosophila mojavensis</name>
    <name type="common">Fruit fly</name>
    <dbReference type="NCBI Taxonomy" id="7230"/>
    <lineage>
        <taxon>Eukaryota</taxon>
        <taxon>Metazoa</taxon>
        <taxon>Ecdysozoa</taxon>
        <taxon>Arthropoda</taxon>
        <taxon>Hexapoda</taxon>
        <taxon>Insecta</taxon>
        <taxon>Pterygota</taxon>
        <taxon>Neoptera</taxon>
        <taxon>Endopterygota</taxon>
        <taxon>Diptera</taxon>
        <taxon>Brachycera</taxon>
        <taxon>Muscomorpha</taxon>
        <taxon>Ephydroidea</taxon>
        <taxon>Drosophilidae</taxon>
        <taxon>Drosophila</taxon>
    </lineage>
</organism>
<feature type="binding site" evidence="5">
    <location>
        <position position="299"/>
    </location>
    <ligand>
        <name>a divalent metal cation</name>
        <dbReference type="ChEBI" id="CHEBI:60240"/>
        <label>1</label>
    </ligand>
</feature>
<dbReference type="PANTHER" id="PTHR43330">
    <property type="entry name" value="METHIONINE AMINOPEPTIDASE"/>
    <property type="match status" value="1"/>
</dbReference>
<feature type="binding site" evidence="5">
    <location>
        <position position="173"/>
    </location>
    <ligand>
        <name>a divalent metal cation</name>
        <dbReference type="ChEBI" id="CHEBI:60240"/>
        <label>1</label>
    </ligand>
</feature>
<evidence type="ECO:0000259" key="7">
    <source>
        <dbReference type="Pfam" id="PF00557"/>
    </source>
</evidence>
<dbReference type="PRINTS" id="PR00599">
    <property type="entry name" value="MAPEPTIDASE"/>
</dbReference>
<evidence type="ECO:0000313" key="9">
    <source>
        <dbReference type="Proteomes" id="UP000009192"/>
    </source>
</evidence>
<dbReference type="GO" id="GO:0046872">
    <property type="term" value="F:metal ion binding"/>
    <property type="evidence" value="ECO:0007669"/>
    <property type="project" value="UniProtKB-UniRule"/>
</dbReference>
<reference evidence="8 9" key="1">
    <citation type="journal article" date="2007" name="Nature">
        <title>Evolution of genes and genomes on the Drosophila phylogeny.</title>
        <authorList>
            <consortium name="Drosophila 12 Genomes Consortium"/>
            <person name="Clark A.G."/>
            <person name="Eisen M.B."/>
            <person name="Smith D.R."/>
            <person name="Bergman C.M."/>
            <person name="Oliver B."/>
            <person name="Markow T.A."/>
            <person name="Kaufman T.C."/>
            <person name="Kellis M."/>
            <person name="Gelbart W."/>
            <person name="Iyer V.N."/>
            <person name="Pollard D.A."/>
            <person name="Sackton T.B."/>
            <person name="Larracuente A.M."/>
            <person name="Singh N.D."/>
            <person name="Abad J.P."/>
            <person name="Abt D.N."/>
            <person name="Adryan B."/>
            <person name="Aguade M."/>
            <person name="Akashi H."/>
            <person name="Anderson W.W."/>
            <person name="Aquadro C.F."/>
            <person name="Ardell D.H."/>
            <person name="Arguello R."/>
            <person name="Artieri C.G."/>
            <person name="Barbash D.A."/>
            <person name="Barker D."/>
            <person name="Barsanti P."/>
            <person name="Batterham P."/>
            <person name="Batzoglou S."/>
            <person name="Begun D."/>
            <person name="Bhutkar A."/>
            <person name="Blanco E."/>
            <person name="Bosak S.A."/>
            <person name="Bradley R.K."/>
            <person name="Brand A.D."/>
            <person name="Brent M.R."/>
            <person name="Brooks A.N."/>
            <person name="Brown R.H."/>
            <person name="Butlin R.K."/>
            <person name="Caggese C."/>
            <person name="Calvi B.R."/>
            <person name="Bernardo de Carvalho A."/>
            <person name="Caspi A."/>
            <person name="Castrezana S."/>
            <person name="Celniker S.E."/>
            <person name="Chang J.L."/>
            <person name="Chapple C."/>
            <person name="Chatterji S."/>
            <person name="Chinwalla A."/>
            <person name="Civetta A."/>
            <person name="Clifton S.W."/>
            <person name="Comeron J.M."/>
            <person name="Costello J.C."/>
            <person name="Coyne J.A."/>
            <person name="Daub J."/>
            <person name="David R.G."/>
            <person name="Delcher A.L."/>
            <person name="Delehaunty K."/>
            <person name="Do C.B."/>
            <person name="Ebling H."/>
            <person name="Edwards K."/>
            <person name="Eickbush T."/>
            <person name="Evans J.D."/>
            <person name="Filipski A."/>
            <person name="Findeiss S."/>
            <person name="Freyhult E."/>
            <person name="Fulton L."/>
            <person name="Fulton R."/>
            <person name="Garcia A.C."/>
            <person name="Gardiner A."/>
            <person name="Garfield D.A."/>
            <person name="Garvin B.E."/>
            <person name="Gibson G."/>
            <person name="Gilbert D."/>
            <person name="Gnerre S."/>
            <person name="Godfrey J."/>
            <person name="Good R."/>
            <person name="Gotea V."/>
            <person name="Gravely B."/>
            <person name="Greenberg A.J."/>
            <person name="Griffiths-Jones S."/>
            <person name="Gross S."/>
            <person name="Guigo R."/>
            <person name="Gustafson E.A."/>
            <person name="Haerty W."/>
            <person name="Hahn M.W."/>
            <person name="Halligan D.L."/>
            <person name="Halpern A.L."/>
            <person name="Halter G.M."/>
            <person name="Han M.V."/>
            <person name="Heger A."/>
            <person name="Hillier L."/>
            <person name="Hinrichs A.S."/>
            <person name="Holmes I."/>
            <person name="Hoskins R.A."/>
            <person name="Hubisz M.J."/>
            <person name="Hultmark D."/>
            <person name="Huntley M.A."/>
            <person name="Jaffe D.B."/>
            <person name="Jagadeeshan S."/>
            <person name="Jeck W.R."/>
            <person name="Johnson J."/>
            <person name="Jones C.D."/>
            <person name="Jordan W.C."/>
            <person name="Karpen G.H."/>
            <person name="Kataoka E."/>
            <person name="Keightley P.D."/>
            <person name="Kheradpour P."/>
            <person name="Kirkness E.F."/>
            <person name="Koerich L.B."/>
            <person name="Kristiansen K."/>
            <person name="Kudrna D."/>
            <person name="Kulathinal R.J."/>
            <person name="Kumar S."/>
            <person name="Kwok R."/>
            <person name="Lander E."/>
            <person name="Langley C.H."/>
            <person name="Lapoint R."/>
            <person name="Lazzaro B.P."/>
            <person name="Lee S.J."/>
            <person name="Levesque L."/>
            <person name="Li R."/>
            <person name="Lin C.F."/>
            <person name="Lin M.F."/>
            <person name="Lindblad-Toh K."/>
            <person name="Llopart A."/>
            <person name="Long M."/>
            <person name="Low L."/>
            <person name="Lozovsky E."/>
            <person name="Lu J."/>
            <person name="Luo M."/>
            <person name="Machado C.A."/>
            <person name="Makalowski W."/>
            <person name="Marzo M."/>
            <person name="Matsuda M."/>
            <person name="Matzkin L."/>
            <person name="McAllister B."/>
            <person name="McBride C.S."/>
            <person name="McKernan B."/>
            <person name="McKernan K."/>
            <person name="Mendez-Lago M."/>
            <person name="Minx P."/>
            <person name="Mollenhauer M.U."/>
            <person name="Montooth K."/>
            <person name="Mount S.M."/>
            <person name="Mu X."/>
            <person name="Myers E."/>
            <person name="Negre B."/>
            <person name="Newfeld S."/>
            <person name="Nielsen R."/>
            <person name="Noor M.A."/>
            <person name="O'Grady P."/>
            <person name="Pachter L."/>
            <person name="Papaceit M."/>
            <person name="Parisi M.J."/>
            <person name="Parisi M."/>
            <person name="Parts L."/>
            <person name="Pedersen J.S."/>
            <person name="Pesole G."/>
            <person name="Phillippy A.M."/>
            <person name="Ponting C.P."/>
            <person name="Pop M."/>
            <person name="Porcelli D."/>
            <person name="Powell J.R."/>
            <person name="Prohaska S."/>
            <person name="Pruitt K."/>
            <person name="Puig M."/>
            <person name="Quesneville H."/>
            <person name="Ram K.R."/>
            <person name="Rand D."/>
            <person name="Rasmussen M.D."/>
            <person name="Reed L.K."/>
            <person name="Reenan R."/>
            <person name="Reily A."/>
            <person name="Remington K.A."/>
            <person name="Rieger T.T."/>
            <person name="Ritchie M.G."/>
            <person name="Robin C."/>
            <person name="Rogers Y.H."/>
            <person name="Rohde C."/>
            <person name="Rozas J."/>
            <person name="Rubenfield M.J."/>
            <person name="Ruiz A."/>
            <person name="Russo S."/>
            <person name="Salzberg S.L."/>
            <person name="Sanchez-Gracia A."/>
            <person name="Saranga D.J."/>
            <person name="Sato H."/>
            <person name="Schaeffer S.W."/>
            <person name="Schatz M.C."/>
            <person name="Schlenke T."/>
            <person name="Schwartz R."/>
            <person name="Segarra C."/>
            <person name="Singh R.S."/>
            <person name="Sirot L."/>
            <person name="Sirota M."/>
            <person name="Sisneros N.B."/>
            <person name="Smith C.D."/>
            <person name="Smith T.F."/>
            <person name="Spieth J."/>
            <person name="Stage D.E."/>
            <person name="Stark A."/>
            <person name="Stephan W."/>
            <person name="Strausberg R.L."/>
            <person name="Strempel S."/>
            <person name="Sturgill D."/>
            <person name="Sutton G."/>
            <person name="Sutton G.G."/>
            <person name="Tao W."/>
            <person name="Teichmann S."/>
            <person name="Tobari Y.N."/>
            <person name="Tomimura Y."/>
            <person name="Tsolas J.M."/>
            <person name="Valente V.L."/>
            <person name="Venter E."/>
            <person name="Venter J.C."/>
            <person name="Vicario S."/>
            <person name="Vieira F.G."/>
            <person name="Vilella A.J."/>
            <person name="Villasante A."/>
            <person name="Walenz B."/>
            <person name="Wang J."/>
            <person name="Wasserman M."/>
            <person name="Watts T."/>
            <person name="Wilson D."/>
            <person name="Wilson R.K."/>
            <person name="Wing R.A."/>
            <person name="Wolfner M.F."/>
            <person name="Wong A."/>
            <person name="Wong G.K."/>
            <person name="Wu C.I."/>
            <person name="Wu G."/>
            <person name="Yamamoto D."/>
            <person name="Yang H.P."/>
            <person name="Yang S.P."/>
            <person name="Yorke J.A."/>
            <person name="Yoshida K."/>
            <person name="Zdobnov E."/>
            <person name="Zhang P."/>
            <person name="Zhang Y."/>
            <person name="Zimin A.V."/>
            <person name="Baldwin J."/>
            <person name="Abdouelleil A."/>
            <person name="Abdulkadir J."/>
            <person name="Abebe A."/>
            <person name="Abera B."/>
            <person name="Abreu J."/>
            <person name="Acer S.C."/>
            <person name="Aftuck L."/>
            <person name="Alexander A."/>
            <person name="An P."/>
            <person name="Anderson E."/>
            <person name="Anderson S."/>
            <person name="Arachi H."/>
            <person name="Azer M."/>
            <person name="Bachantsang P."/>
            <person name="Barry A."/>
            <person name="Bayul T."/>
            <person name="Berlin A."/>
            <person name="Bessette D."/>
            <person name="Bloom T."/>
            <person name="Blye J."/>
            <person name="Boguslavskiy L."/>
            <person name="Bonnet C."/>
            <person name="Boukhgalter B."/>
            <person name="Bourzgui I."/>
            <person name="Brown A."/>
            <person name="Cahill P."/>
            <person name="Channer S."/>
            <person name="Cheshatsang Y."/>
            <person name="Chuda L."/>
            <person name="Citroen M."/>
            <person name="Collymore A."/>
            <person name="Cooke P."/>
            <person name="Costello M."/>
            <person name="D'Aco K."/>
            <person name="Daza R."/>
            <person name="De Haan G."/>
            <person name="DeGray S."/>
            <person name="DeMaso C."/>
            <person name="Dhargay N."/>
            <person name="Dooley K."/>
            <person name="Dooley E."/>
            <person name="Doricent M."/>
            <person name="Dorje P."/>
            <person name="Dorjee K."/>
            <person name="Dupes A."/>
            <person name="Elong R."/>
            <person name="Falk J."/>
            <person name="Farina A."/>
            <person name="Faro S."/>
            <person name="Ferguson D."/>
            <person name="Fisher S."/>
            <person name="Foley C.D."/>
            <person name="Franke A."/>
            <person name="Friedrich D."/>
            <person name="Gadbois L."/>
            <person name="Gearin G."/>
            <person name="Gearin C.R."/>
            <person name="Giannoukos G."/>
            <person name="Goode T."/>
            <person name="Graham J."/>
            <person name="Grandbois E."/>
            <person name="Grewal S."/>
            <person name="Gyaltsen K."/>
            <person name="Hafez N."/>
            <person name="Hagos B."/>
            <person name="Hall J."/>
            <person name="Henson C."/>
            <person name="Hollinger A."/>
            <person name="Honan T."/>
            <person name="Huard M.D."/>
            <person name="Hughes L."/>
            <person name="Hurhula B."/>
            <person name="Husby M.E."/>
            <person name="Kamat A."/>
            <person name="Kanga B."/>
            <person name="Kashin S."/>
            <person name="Khazanovich D."/>
            <person name="Kisner P."/>
            <person name="Lance K."/>
            <person name="Lara M."/>
            <person name="Lee W."/>
            <person name="Lennon N."/>
            <person name="Letendre F."/>
            <person name="LeVine R."/>
            <person name="Lipovsky A."/>
            <person name="Liu X."/>
            <person name="Liu J."/>
            <person name="Liu S."/>
            <person name="Lokyitsang T."/>
            <person name="Lokyitsang Y."/>
            <person name="Lubonja R."/>
            <person name="Lui A."/>
            <person name="MacDonald P."/>
            <person name="Magnisalis V."/>
            <person name="Maru K."/>
            <person name="Matthews C."/>
            <person name="McCusker W."/>
            <person name="McDonough S."/>
            <person name="Mehta T."/>
            <person name="Meldrim J."/>
            <person name="Meneus L."/>
            <person name="Mihai O."/>
            <person name="Mihalev A."/>
            <person name="Mihova T."/>
            <person name="Mittelman R."/>
            <person name="Mlenga V."/>
            <person name="Montmayeur A."/>
            <person name="Mulrain L."/>
            <person name="Navidi A."/>
            <person name="Naylor J."/>
            <person name="Negash T."/>
            <person name="Nguyen T."/>
            <person name="Nguyen N."/>
            <person name="Nicol R."/>
            <person name="Norbu C."/>
            <person name="Norbu N."/>
            <person name="Novod N."/>
            <person name="O'Neill B."/>
            <person name="Osman S."/>
            <person name="Markiewicz E."/>
            <person name="Oyono O.L."/>
            <person name="Patti C."/>
            <person name="Phunkhang P."/>
            <person name="Pierre F."/>
            <person name="Priest M."/>
            <person name="Raghuraman S."/>
            <person name="Rege F."/>
            <person name="Reyes R."/>
            <person name="Rise C."/>
            <person name="Rogov P."/>
            <person name="Ross K."/>
            <person name="Ryan E."/>
            <person name="Settipalli S."/>
            <person name="Shea T."/>
            <person name="Sherpa N."/>
            <person name="Shi L."/>
            <person name="Shih D."/>
            <person name="Sparrow T."/>
            <person name="Spaulding J."/>
            <person name="Stalker J."/>
            <person name="Stange-Thomann N."/>
            <person name="Stavropoulos S."/>
            <person name="Stone C."/>
            <person name="Strader C."/>
            <person name="Tesfaye S."/>
            <person name="Thomson T."/>
            <person name="Thoulutsang Y."/>
            <person name="Thoulutsang D."/>
            <person name="Topham K."/>
            <person name="Topping I."/>
            <person name="Tsamla T."/>
            <person name="Vassiliev H."/>
            <person name="Vo A."/>
            <person name="Wangchuk T."/>
            <person name="Wangdi T."/>
            <person name="Weiand M."/>
            <person name="Wilkinson J."/>
            <person name="Wilson A."/>
            <person name="Yadav S."/>
            <person name="Young G."/>
            <person name="Yu Q."/>
            <person name="Zembek L."/>
            <person name="Zhong D."/>
            <person name="Zimmer A."/>
            <person name="Zwirko Z."/>
            <person name="Jaffe D.B."/>
            <person name="Alvarez P."/>
            <person name="Brockman W."/>
            <person name="Butler J."/>
            <person name="Chin C."/>
            <person name="Gnerre S."/>
            <person name="Grabherr M."/>
            <person name="Kleber M."/>
            <person name="Mauceli E."/>
            <person name="MacCallum I."/>
        </authorList>
    </citation>
    <scope>NUCLEOTIDE SEQUENCE [LARGE SCALE GENOMIC DNA]</scope>
    <source>
        <strain evidence="9">Tucson 15081-1352.22</strain>
    </source>
</reference>
<feature type="domain" description="Peptidase M24" evidence="7">
    <location>
        <begin position="80"/>
        <end position="306"/>
    </location>
</feature>
<dbReference type="PANTHER" id="PTHR43330:SF8">
    <property type="entry name" value="METHIONINE AMINOPEPTIDASE 1D, MITOCHONDRIAL"/>
    <property type="match status" value="1"/>
</dbReference>
<evidence type="ECO:0000256" key="4">
    <source>
        <dbReference type="ARBA" id="ARBA00022801"/>
    </source>
</evidence>
<dbReference type="Pfam" id="PF00557">
    <property type="entry name" value="Peptidase_M24"/>
    <property type="match status" value="1"/>
</dbReference>